<proteinExistence type="predicted"/>
<dbReference type="Gene3D" id="2.170.270.10">
    <property type="entry name" value="SET domain"/>
    <property type="match status" value="1"/>
</dbReference>
<gene>
    <name evidence="1" type="primary">KMT5A</name>
    <name evidence="1" type="ORF">AMEX_G5804</name>
</gene>
<keyword evidence="1" id="KW-0808">Transferase</keyword>
<dbReference type="GO" id="GO:0006357">
    <property type="term" value="P:regulation of transcription by RNA polymerase II"/>
    <property type="evidence" value="ECO:0007669"/>
    <property type="project" value="TreeGrafter"/>
</dbReference>
<dbReference type="SUPFAM" id="SSF82199">
    <property type="entry name" value="SET domain"/>
    <property type="match status" value="1"/>
</dbReference>
<protein>
    <submittedName>
        <fullName evidence="1">N-lysine methyltransferase KMT5A-like</fullName>
    </submittedName>
</protein>
<dbReference type="InterPro" id="IPR046341">
    <property type="entry name" value="SET_dom_sf"/>
</dbReference>
<dbReference type="GO" id="GO:0005700">
    <property type="term" value="C:polytene chromosome"/>
    <property type="evidence" value="ECO:0007669"/>
    <property type="project" value="TreeGrafter"/>
</dbReference>
<dbReference type="GO" id="GO:0043516">
    <property type="term" value="P:regulation of DNA damage response, signal transduction by p53 class mediator"/>
    <property type="evidence" value="ECO:0007669"/>
    <property type="project" value="TreeGrafter"/>
</dbReference>
<dbReference type="PANTHER" id="PTHR46167:SF1">
    <property type="entry name" value="N-LYSINE METHYLTRANSFERASE KMT5A"/>
    <property type="match status" value="1"/>
</dbReference>
<dbReference type="GO" id="GO:0032259">
    <property type="term" value="P:methylation"/>
    <property type="evidence" value="ECO:0007669"/>
    <property type="project" value="UniProtKB-KW"/>
</dbReference>
<dbReference type="InterPro" id="IPR051760">
    <property type="entry name" value="KMT5A"/>
</dbReference>
<dbReference type="GO" id="GO:0042799">
    <property type="term" value="F:histone H4K20 methyltransferase activity"/>
    <property type="evidence" value="ECO:0007669"/>
    <property type="project" value="TreeGrafter"/>
</dbReference>
<name>A0A8T2M8E0_ASTMX</name>
<dbReference type="AlphaFoldDB" id="A0A8T2M8E0"/>
<evidence type="ECO:0000313" key="2">
    <source>
        <dbReference type="Proteomes" id="UP000752171"/>
    </source>
</evidence>
<dbReference type="EMBL" id="JAICCE010000004">
    <property type="protein sequence ID" value="KAG9278015.1"/>
    <property type="molecule type" value="Genomic_DNA"/>
</dbReference>
<accession>A0A8T2M8E0</accession>
<sequence>MEWKKKRISPQKDAIAHILQAVDKPGLEIKFIDSFKGRGIFSSTNFQCGEFVLEYRGQLLSPTEYRKALDVYDEDQRIFLFEFYFNGKLCWMDAMFLQLGHVSLVVLLPNSCPAPVLPRLSRGQITTVR</sequence>
<dbReference type="GO" id="GO:0005634">
    <property type="term" value="C:nucleus"/>
    <property type="evidence" value="ECO:0007669"/>
    <property type="project" value="TreeGrafter"/>
</dbReference>
<keyword evidence="1" id="KW-0489">Methyltransferase</keyword>
<dbReference type="Proteomes" id="UP000752171">
    <property type="component" value="Unassembled WGS sequence"/>
</dbReference>
<evidence type="ECO:0000313" key="1">
    <source>
        <dbReference type="EMBL" id="KAG9278015.1"/>
    </source>
</evidence>
<dbReference type="PANTHER" id="PTHR46167">
    <property type="entry name" value="N-LYSINE METHYLTRANSFERASE KMT5A"/>
    <property type="match status" value="1"/>
</dbReference>
<comment type="caution">
    <text evidence="1">The sequence shown here is derived from an EMBL/GenBank/DDBJ whole genome shotgun (WGS) entry which is preliminary data.</text>
</comment>
<reference evidence="1 2" key="1">
    <citation type="submission" date="2021-07" db="EMBL/GenBank/DDBJ databases">
        <authorList>
            <person name="Imarazene B."/>
            <person name="Zahm M."/>
            <person name="Klopp C."/>
            <person name="Cabau C."/>
            <person name="Beille S."/>
            <person name="Jouanno E."/>
            <person name="Castinel A."/>
            <person name="Lluch J."/>
            <person name="Gil L."/>
            <person name="Kuchtly C."/>
            <person name="Lopez Roques C."/>
            <person name="Donnadieu C."/>
            <person name="Parrinello H."/>
            <person name="Journot L."/>
            <person name="Du K."/>
            <person name="Schartl M."/>
            <person name="Retaux S."/>
            <person name="Guiguen Y."/>
        </authorList>
    </citation>
    <scope>NUCLEOTIDE SEQUENCE [LARGE SCALE GENOMIC DNA]</scope>
    <source>
        <strain evidence="1">Pach_M1</strain>
        <tissue evidence="1">Testis</tissue>
    </source>
</reference>
<organism evidence="1 2">
    <name type="scientific">Astyanax mexicanus</name>
    <name type="common">Blind cave fish</name>
    <name type="synonym">Astyanax fasciatus mexicanus</name>
    <dbReference type="NCBI Taxonomy" id="7994"/>
    <lineage>
        <taxon>Eukaryota</taxon>
        <taxon>Metazoa</taxon>
        <taxon>Chordata</taxon>
        <taxon>Craniata</taxon>
        <taxon>Vertebrata</taxon>
        <taxon>Euteleostomi</taxon>
        <taxon>Actinopterygii</taxon>
        <taxon>Neopterygii</taxon>
        <taxon>Teleostei</taxon>
        <taxon>Ostariophysi</taxon>
        <taxon>Characiformes</taxon>
        <taxon>Characoidei</taxon>
        <taxon>Acestrorhamphidae</taxon>
        <taxon>Acestrorhamphinae</taxon>
        <taxon>Astyanax</taxon>
    </lineage>
</organism>